<keyword evidence="3" id="KW-1185">Reference proteome</keyword>
<protein>
    <submittedName>
        <fullName evidence="2">Uncharacterized protein</fullName>
    </submittedName>
</protein>
<dbReference type="OrthoDB" id="1253590at2"/>
<proteinExistence type="predicted"/>
<evidence type="ECO:0000313" key="2">
    <source>
        <dbReference type="EMBL" id="SIS28994.1"/>
    </source>
</evidence>
<evidence type="ECO:0000256" key="1">
    <source>
        <dbReference type="SAM" id="SignalP"/>
    </source>
</evidence>
<feature type="signal peptide" evidence="1">
    <location>
        <begin position="1"/>
        <end position="21"/>
    </location>
</feature>
<evidence type="ECO:0000313" key="3">
    <source>
        <dbReference type="Proteomes" id="UP000186373"/>
    </source>
</evidence>
<name>A0A1N7HVV5_9FLAO</name>
<keyword evidence="1" id="KW-0732">Signal</keyword>
<accession>A0A1N7HVV5</accession>
<dbReference type="EMBL" id="FTNY01000001">
    <property type="protein sequence ID" value="SIS28994.1"/>
    <property type="molecule type" value="Genomic_DNA"/>
</dbReference>
<dbReference type="Proteomes" id="UP000186373">
    <property type="component" value="Unassembled WGS sequence"/>
</dbReference>
<dbReference type="RefSeq" id="WP_123911998.1">
    <property type="nucleotide sequence ID" value="NZ_FTNY01000001.1"/>
</dbReference>
<dbReference type="AlphaFoldDB" id="A0A1N7HVV5"/>
<organism evidence="2 3">
    <name type="scientific">Chryseobacterium shigense</name>
    <dbReference type="NCBI Taxonomy" id="297244"/>
    <lineage>
        <taxon>Bacteria</taxon>
        <taxon>Pseudomonadati</taxon>
        <taxon>Bacteroidota</taxon>
        <taxon>Flavobacteriia</taxon>
        <taxon>Flavobacteriales</taxon>
        <taxon>Weeksellaceae</taxon>
        <taxon>Chryseobacterium group</taxon>
        <taxon>Chryseobacterium</taxon>
    </lineage>
</organism>
<gene>
    <name evidence="2" type="ORF">SAMN05421639_101328</name>
</gene>
<sequence length="138" mass="15937">MKHLKIASVALLMLVFSQAKSQNTEFEKPDQPAKCKSIRAGKFLRANYPEGIFYMTIKDNVQTEYFNNGKDYIKSTLVFIDDCNYKSIVLEKSDKNDPVQIGDVFNNKIVETQDNLVKIQSKIDSNQFEVIYIKEKNK</sequence>
<feature type="chain" id="PRO_5012501176" evidence="1">
    <location>
        <begin position="22"/>
        <end position="138"/>
    </location>
</feature>
<reference evidence="3" key="1">
    <citation type="submission" date="2017-01" db="EMBL/GenBank/DDBJ databases">
        <authorList>
            <person name="Varghese N."/>
            <person name="Submissions S."/>
        </authorList>
    </citation>
    <scope>NUCLEOTIDE SEQUENCE [LARGE SCALE GENOMIC DNA]</scope>
    <source>
        <strain evidence="3">DSM 17126</strain>
    </source>
</reference>